<dbReference type="AlphaFoldDB" id="K0SHE0"/>
<feature type="compositionally biased region" description="Polar residues" evidence="1">
    <location>
        <begin position="103"/>
        <end position="116"/>
    </location>
</feature>
<sequence length="280" mass="30750">MSSPETDNCPACRKLDHLRSAPHSGFGHAMHATKKQGWISSAEAPALTRTRTHNTGTNPIVLIQSRLERSKDTSAGDDADDAAPRQQTGPLGRTSARFGIPQAGQQRSLANESAQQRFRESAADEERSRLPKYDDESDVGLLRELDQPVSLTEAEWEGWVNPLSVSSSFRPEVAGKLRSQRTNKWGESNVHCCVYDCYIGRCIWTDWNIAYFSSDWQGQEGLPGSGTIGMLLDLDEGTLSVFKNGRSLGVMKEGLGGEYCWFVTADIPCTISISRGQAPN</sequence>
<feature type="compositionally biased region" description="Basic and acidic residues" evidence="1">
    <location>
        <begin position="117"/>
        <end position="134"/>
    </location>
</feature>
<dbReference type="CDD" id="cd11709">
    <property type="entry name" value="SPRY"/>
    <property type="match status" value="1"/>
</dbReference>
<name>K0SHE0_THAOC</name>
<keyword evidence="3" id="KW-1185">Reference proteome</keyword>
<dbReference type="SUPFAM" id="SSF49899">
    <property type="entry name" value="Concanavalin A-like lectins/glucanases"/>
    <property type="match status" value="1"/>
</dbReference>
<reference evidence="2 3" key="1">
    <citation type="journal article" date="2012" name="Genome Biol.">
        <title>Genome and low-iron response of an oceanic diatom adapted to chronic iron limitation.</title>
        <authorList>
            <person name="Lommer M."/>
            <person name="Specht M."/>
            <person name="Roy A.S."/>
            <person name="Kraemer L."/>
            <person name="Andreson R."/>
            <person name="Gutowska M.A."/>
            <person name="Wolf J."/>
            <person name="Bergner S.V."/>
            <person name="Schilhabel M.B."/>
            <person name="Klostermeier U.C."/>
            <person name="Beiko R.G."/>
            <person name="Rosenstiel P."/>
            <person name="Hippler M."/>
            <person name="Laroche J."/>
        </authorList>
    </citation>
    <scope>NUCLEOTIDE SEQUENCE [LARGE SCALE GENOMIC DNA]</scope>
    <source>
        <strain evidence="2 3">CCMP1005</strain>
    </source>
</reference>
<dbReference type="Proteomes" id="UP000266841">
    <property type="component" value="Unassembled WGS sequence"/>
</dbReference>
<proteinExistence type="predicted"/>
<feature type="region of interest" description="Disordered" evidence="1">
    <location>
        <begin position="48"/>
        <end position="135"/>
    </location>
</feature>
<evidence type="ECO:0008006" key="4">
    <source>
        <dbReference type="Google" id="ProtNLM"/>
    </source>
</evidence>
<protein>
    <recommendedName>
        <fullName evidence="4">B30.2/SPRY domain-containing protein</fullName>
    </recommendedName>
</protein>
<dbReference type="InterPro" id="IPR043136">
    <property type="entry name" value="B30.2/SPRY_sf"/>
</dbReference>
<accession>K0SHE0</accession>
<dbReference type="OrthoDB" id="5951542at2759"/>
<dbReference type="InterPro" id="IPR013320">
    <property type="entry name" value="ConA-like_dom_sf"/>
</dbReference>
<evidence type="ECO:0000256" key="1">
    <source>
        <dbReference type="SAM" id="MobiDB-lite"/>
    </source>
</evidence>
<gene>
    <name evidence="2" type="ORF">THAOC_14524</name>
</gene>
<evidence type="ECO:0000313" key="3">
    <source>
        <dbReference type="Proteomes" id="UP000266841"/>
    </source>
</evidence>
<evidence type="ECO:0000313" key="2">
    <source>
        <dbReference type="EMBL" id="EJK64715.1"/>
    </source>
</evidence>
<organism evidence="2 3">
    <name type="scientific">Thalassiosira oceanica</name>
    <name type="common">Marine diatom</name>
    <dbReference type="NCBI Taxonomy" id="159749"/>
    <lineage>
        <taxon>Eukaryota</taxon>
        <taxon>Sar</taxon>
        <taxon>Stramenopiles</taxon>
        <taxon>Ochrophyta</taxon>
        <taxon>Bacillariophyta</taxon>
        <taxon>Coscinodiscophyceae</taxon>
        <taxon>Thalassiosirophycidae</taxon>
        <taxon>Thalassiosirales</taxon>
        <taxon>Thalassiosiraceae</taxon>
        <taxon>Thalassiosira</taxon>
    </lineage>
</organism>
<dbReference type="Gene3D" id="2.60.120.920">
    <property type="match status" value="1"/>
</dbReference>
<comment type="caution">
    <text evidence="2">The sequence shown here is derived from an EMBL/GenBank/DDBJ whole genome shotgun (WGS) entry which is preliminary data.</text>
</comment>
<dbReference type="EMBL" id="AGNL01016961">
    <property type="protein sequence ID" value="EJK64715.1"/>
    <property type="molecule type" value="Genomic_DNA"/>
</dbReference>